<feature type="compositionally biased region" description="Low complexity" evidence="2">
    <location>
        <begin position="1413"/>
        <end position="1423"/>
    </location>
</feature>
<feature type="compositionally biased region" description="Acidic residues" evidence="2">
    <location>
        <begin position="1232"/>
        <end position="1245"/>
    </location>
</feature>
<feature type="compositionally biased region" description="Polar residues" evidence="2">
    <location>
        <begin position="16"/>
        <end position="42"/>
    </location>
</feature>
<feature type="compositionally biased region" description="Polar residues" evidence="2">
    <location>
        <begin position="761"/>
        <end position="778"/>
    </location>
</feature>
<proteinExistence type="predicted"/>
<evidence type="ECO:0000256" key="1">
    <source>
        <dbReference type="SAM" id="Coils"/>
    </source>
</evidence>
<feature type="region of interest" description="Disordered" evidence="2">
    <location>
        <begin position="1175"/>
        <end position="1275"/>
    </location>
</feature>
<feature type="transmembrane region" description="Helical" evidence="3">
    <location>
        <begin position="98"/>
        <end position="122"/>
    </location>
</feature>
<evidence type="ECO:0000313" key="4">
    <source>
        <dbReference type="EMBL" id="SPP76382.1"/>
    </source>
</evidence>
<feature type="compositionally biased region" description="Low complexity" evidence="2">
    <location>
        <begin position="1673"/>
        <end position="1682"/>
    </location>
</feature>
<feature type="compositionally biased region" description="Pro residues" evidence="2">
    <location>
        <begin position="509"/>
        <end position="523"/>
    </location>
</feature>
<feature type="region of interest" description="Disordered" evidence="2">
    <location>
        <begin position="848"/>
        <end position="880"/>
    </location>
</feature>
<feature type="region of interest" description="Disordered" evidence="2">
    <location>
        <begin position="726"/>
        <end position="797"/>
    </location>
</feature>
<keyword evidence="3" id="KW-0472">Membrane</keyword>
<feature type="region of interest" description="Disordered" evidence="2">
    <location>
        <begin position="1006"/>
        <end position="1058"/>
    </location>
</feature>
<feature type="compositionally biased region" description="Basic and acidic residues" evidence="2">
    <location>
        <begin position="494"/>
        <end position="506"/>
    </location>
</feature>
<feature type="compositionally biased region" description="Low complexity" evidence="2">
    <location>
        <begin position="43"/>
        <end position="58"/>
    </location>
</feature>
<sequence length="1737" mass="192251">MAPPIKIVVDPAISKGRSSGCNNNHTSSGTGAVPKQQQQNSNAGGAASAAGPAPASRSARSRRHQEHLGEPDMDFVEPLQRETLKTLNRYIYIYKDTIFKITAFLVLIILVLFTCCWLKDLLQRTRITNGQIRSQEEQQSAISTTTSSGVQQHQREREREALRHLAAEHNSYDPTEQLQEQQQRYCFPVRPVQRVQHQPSSAAPPSASSALLRLRQSTPPNATVGVVIPNATTTNGNEEHLIQFAGGLQTLVQRLLGVALSPRGEGARPQLEVFRSLIEFDENLNSSRLQSNGISSEQLKNMVHEINPSAEQEEGIVNSTSLEDVALSEMSDNRAQSIQSLHSVLETPTPDATPSFDELQQRLDASNRNMQHLQDEQAKLLHIQNMAKSHLSEMEQLRQHASHMPHSSNGGEGPSYESVQQVQDDMASLVGRMKNLTAFIHNQNEVSSVLGDDGPEILAEQQALQDKLESLRSQREDMRNLVDQLNSINQTAKETNRAVREAKEDTPTPANPAPPPVPAPAPAPVSTTDRVVPVEYQRNVPILRQEAANAAQRALHAQTMITQKTADIDALKAQMARLKGMLNTVSQIEDSTPSVGAILERESVSIERQLLPDDISHRVHTLNDVTSELRAEAASLQKERDRILALKAEIERRKQQAAAAVQMGEEALKRNSLTPTPTPMRQREEAQEEEPSEVETSLQATPPREQLRDELRLQCERLRKEYEQKQRELEQRYMNSNNTTSEADDEGNDDTDSDKYFANVRTASSATLKRAPSASTVVEQRRSQPTNNPPPPPMHNEEDLNVTIDTLSLGNDSLLSSSARSQYMPPPMAPVHGMWATHNASSNAWHGQQPIYAPVHPSNVESKPTVPTAPQATSSNASGSNASADAVMLQQFMQAQQMLINSVCQCNQTLWHQQREIDNLTNQLHALQDRFNVVGCQDHSYGLRSESVPPPNLSVGTPILGQIPNNLCLGGSNHRAQSEQMFNFGAHQSGHQSAFSNYQRSCHRNAGTTGSVYSTSSDAHQQQQQQQPFLNNAAPPQPPPPTHFNNETPLSPPSYRASPGPIFMNHHNNTIHQNNANLRTQNQYANNLHSLPVAGGAAVAPPLQPTLNNQVPPGNRANNYWDNFRSYSRQNLLSNKSNEELNVDHQQYRRQRSRLTYFPSHAAVPCSRSSASASAVLSFQQQQPQQQQQQRQHHFLESSPLTALHGSGSSNSNNLNNTTSGGRKRDWRDDPQLVDEDLDEVEENNDNAIYGGGRRRNRRRPAASPLLDDDADQSSSCNLVNMNVNFGNSPLYQRNKVPAKPTTSAVSLTPLQQRHLRFDFELPAQYIDYDLPQAPASAPAAPRIDTSSFNHERGVPVDESNALEQSEETASEELNRNLLVNALKSDKFTTKFYESIKEDVYRRLETLFEQQQQHQQQQLQQSQETHSLRKALNQGTSPPERAQAQEQEIENENEAENEASNAEGTESRSETPLEAMSLQLDNDRPEDEKGSPAKPAQNGHAQALELSDGAYGASASAVRTDNEEKIIEPTLESATSGAVAVAGAVASVEMAPDHALIEYIIKRIRNQTHNNTIINDSMLVEVSKLTATAARNSATSWAQNASSPLISPKRIYAKIKKMDIPRQRDEFLLWYRSYLEQLFVVDHPRGDSHAKSKVSSTSSPKNQTNKRVREQSHSQSQDSNNDADLAEADQKNVSSSNGNGDLECENNENPDEEADADPDGLAAGDSGDVEKKDISLD</sequence>
<gene>
    <name evidence="4" type="ORF">DGUA_6G006905</name>
</gene>
<feature type="region of interest" description="Disordered" evidence="2">
    <location>
        <begin position="133"/>
        <end position="159"/>
    </location>
</feature>
<name>A0A3B0J901_DROGU</name>
<feature type="compositionally biased region" description="Low complexity" evidence="2">
    <location>
        <begin position="1175"/>
        <end position="1190"/>
    </location>
</feature>
<feature type="compositionally biased region" description="Acidic residues" evidence="2">
    <location>
        <begin position="742"/>
        <end position="752"/>
    </location>
</feature>
<feature type="region of interest" description="Disordered" evidence="2">
    <location>
        <begin position="492"/>
        <end position="526"/>
    </location>
</feature>
<keyword evidence="3" id="KW-1133">Transmembrane helix</keyword>
<dbReference type="Proteomes" id="UP000268350">
    <property type="component" value="Unassembled WGS sequence"/>
</dbReference>
<evidence type="ECO:0000256" key="2">
    <source>
        <dbReference type="SAM" id="MobiDB-lite"/>
    </source>
</evidence>
<evidence type="ECO:0000256" key="3">
    <source>
        <dbReference type="SAM" id="Phobius"/>
    </source>
</evidence>
<protein>
    <submittedName>
        <fullName evidence="4">Uncharacterized protein</fullName>
    </submittedName>
</protein>
<evidence type="ECO:0000313" key="5">
    <source>
        <dbReference type="Proteomes" id="UP000268350"/>
    </source>
</evidence>
<keyword evidence="1" id="KW-0175">Coiled coil</keyword>
<feature type="compositionally biased region" description="Low complexity" evidence="2">
    <location>
        <begin position="1021"/>
        <end position="1034"/>
    </location>
</feature>
<feature type="region of interest" description="Disordered" evidence="2">
    <location>
        <begin position="394"/>
        <end position="419"/>
    </location>
</feature>
<feature type="region of interest" description="Disordered" evidence="2">
    <location>
        <begin position="1"/>
        <end position="74"/>
    </location>
</feature>
<dbReference type="STRING" id="7266.A0A3B0J901"/>
<feature type="coiled-coil region" evidence="1">
    <location>
        <begin position="619"/>
        <end position="656"/>
    </location>
</feature>
<keyword evidence="3" id="KW-0812">Transmembrane</keyword>
<feature type="compositionally biased region" description="Polar residues" evidence="2">
    <location>
        <begin position="1006"/>
        <end position="1020"/>
    </location>
</feature>
<dbReference type="PANTHER" id="PTHR48125:SF10">
    <property type="entry name" value="OS12G0136300 PROTEIN"/>
    <property type="match status" value="1"/>
</dbReference>
<dbReference type="EMBL" id="OUUW01000002">
    <property type="protein sequence ID" value="SPP76382.1"/>
    <property type="molecule type" value="Genomic_DNA"/>
</dbReference>
<feature type="region of interest" description="Disordered" evidence="2">
    <location>
        <begin position="657"/>
        <end position="709"/>
    </location>
</feature>
<reference evidence="5" key="1">
    <citation type="submission" date="2018-01" db="EMBL/GenBank/DDBJ databases">
        <authorList>
            <person name="Alioto T."/>
            <person name="Alioto T."/>
        </authorList>
    </citation>
    <scope>NUCLEOTIDE SEQUENCE [LARGE SCALE GENOMIC DNA]</scope>
</reference>
<accession>A0A3B0J901</accession>
<feature type="compositionally biased region" description="Polar residues" evidence="2">
    <location>
        <begin position="133"/>
        <end position="150"/>
    </location>
</feature>
<feature type="region of interest" description="Disordered" evidence="2">
    <location>
        <begin position="1646"/>
        <end position="1737"/>
    </location>
</feature>
<feature type="region of interest" description="Disordered" evidence="2">
    <location>
        <begin position="1335"/>
        <end position="1370"/>
    </location>
</feature>
<keyword evidence="5" id="KW-1185">Reference proteome</keyword>
<feature type="compositionally biased region" description="Acidic residues" evidence="2">
    <location>
        <begin position="1447"/>
        <end position="1457"/>
    </location>
</feature>
<feature type="compositionally biased region" description="Basic and acidic residues" evidence="2">
    <location>
        <begin position="1728"/>
        <end position="1737"/>
    </location>
</feature>
<feature type="compositionally biased region" description="Acidic residues" evidence="2">
    <location>
        <begin position="1702"/>
        <end position="1718"/>
    </location>
</feature>
<dbReference type="OrthoDB" id="2125770at2759"/>
<feature type="compositionally biased region" description="Low complexity" evidence="2">
    <location>
        <begin position="1206"/>
        <end position="1221"/>
    </location>
</feature>
<feature type="region of interest" description="Disordered" evidence="2">
    <location>
        <begin position="1413"/>
        <end position="1472"/>
    </location>
</feature>
<organism evidence="4 5">
    <name type="scientific">Drosophila guanche</name>
    <name type="common">Fruit fly</name>
    <dbReference type="NCBI Taxonomy" id="7266"/>
    <lineage>
        <taxon>Eukaryota</taxon>
        <taxon>Metazoa</taxon>
        <taxon>Ecdysozoa</taxon>
        <taxon>Arthropoda</taxon>
        <taxon>Hexapoda</taxon>
        <taxon>Insecta</taxon>
        <taxon>Pterygota</taxon>
        <taxon>Neoptera</taxon>
        <taxon>Endopterygota</taxon>
        <taxon>Diptera</taxon>
        <taxon>Brachycera</taxon>
        <taxon>Muscomorpha</taxon>
        <taxon>Ephydroidea</taxon>
        <taxon>Drosophilidae</taxon>
        <taxon>Drosophila</taxon>
        <taxon>Sophophora</taxon>
    </lineage>
</organism>
<dbReference type="PANTHER" id="PTHR48125">
    <property type="entry name" value="LP07818P1"/>
    <property type="match status" value="1"/>
</dbReference>